<dbReference type="Proteomes" id="UP000240971">
    <property type="component" value="Unassembled WGS sequence"/>
</dbReference>
<protein>
    <submittedName>
        <fullName evidence="1">Uncharacterized protein</fullName>
    </submittedName>
</protein>
<organism evidence="1 2">
    <name type="scientific">Chitinophaga niastensis</name>
    <dbReference type="NCBI Taxonomy" id="536980"/>
    <lineage>
        <taxon>Bacteria</taxon>
        <taxon>Pseudomonadati</taxon>
        <taxon>Bacteroidota</taxon>
        <taxon>Chitinophagia</taxon>
        <taxon>Chitinophagales</taxon>
        <taxon>Chitinophagaceae</taxon>
        <taxon>Chitinophaga</taxon>
    </lineage>
</organism>
<dbReference type="EMBL" id="PYAW01000004">
    <property type="protein sequence ID" value="PSL45546.1"/>
    <property type="molecule type" value="Genomic_DNA"/>
</dbReference>
<dbReference type="AlphaFoldDB" id="A0A2P8HH64"/>
<sequence>MAAKVTKFFVRLYFVFIGAVHEYKSAKFEI</sequence>
<accession>A0A2P8HH64</accession>
<keyword evidence="2" id="KW-1185">Reference proteome</keyword>
<proteinExistence type="predicted"/>
<name>A0A2P8HH64_CHINA</name>
<evidence type="ECO:0000313" key="1">
    <source>
        <dbReference type="EMBL" id="PSL45546.1"/>
    </source>
</evidence>
<reference evidence="1 2" key="1">
    <citation type="submission" date="2018-03" db="EMBL/GenBank/DDBJ databases">
        <title>Genomic Encyclopedia of Archaeal and Bacterial Type Strains, Phase II (KMG-II): from individual species to whole genera.</title>
        <authorList>
            <person name="Goeker M."/>
        </authorList>
    </citation>
    <scope>NUCLEOTIDE SEQUENCE [LARGE SCALE GENOMIC DNA]</scope>
    <source>
        <strain evidence="1 2">DSM 24859</strain>
    </source>
</reference>
<comment type="caution">
    <text evidence="1">The sequence shown here is derived from an EMBL/GenBank/DDBJ whole genome shotgun (WGS) entry which is preliminary data.</text>
</comment>
<gene>
    <name evidence="1" type="ORF">CLV51_104251</name>
</gene>
<evidence type="ECO:0000313" key="2">
    <source>
        <dbReference type="Proteomes" id="UP000240971"/>
    </source>
</evidence>